<dbReference type="CDD" id="cd11304">
    <property type="entry name" value="Cadherin_repeat"/>
    <property type="match status" value="1"/>
</dbReference>
<reference evidence="4" key="1">
    <citation type="submission" date="2018-11" db="EMBL/GenBank/DDBJ databases">
        <authorList>
            <consortium name="Pathogen Informatics"/>
        </authorList>
    </citation>
    <scope>NUCLEOTIDE SEQUENCE</scope>
</reference>
<feature type="compositionally biased region" description="Basic and acidic residues" evidence="2">
    <location>
        <begin position="45"/>
        <end position="63"/>
    </location>
</feature>
<dbReference type="AlphaFoldDB" id="A0A3S5A352"/>
<evidence type="ECO:0000313" key="5">
    <source>
        <dbReference type="Proteomes" id="UP000784294"/>
    </source>
</evidence>
<keyword evidence="1" id="KW-0106">Calcium</keyword>
<accession>A0A3S5A352</accession>
<dbReference type="SUPFAM" id="SSF49313">
    <property type="entry name" value="Cadherin-like"/>
    <property type="match status" value="1"/>
</dbReference>
<feature type="compositionally biased region" description="Acidic residues" evidence="2">
    <location>
        <begin position="166"/>
        <end position="175"/>
    </location>
</feature>
<comment type="caution">
    <text evidence="4">The sequence shown here is derived from an EMBL/GenBank/DDBJ whole genome shotgun (WGS) entry which is preliminary data.</text>
</comment>
<dbReference type="EMBL" id="CAAALY010018775">
    <property type="protein sequence ID" value="VEL13742.1"/>
    <property type="molecule type" value="Genomic_DNA"/>
</dbReference>
<proteinExistence type="predicted"/>
<evidence type="ECO:0000313" key="4">
    <source>
        <dbReference type="EMBL" id="VEL13742.1"/>
    </source>
</evidence>
<organism evidence="4 5">
    <name type="scientific">Protopolystoma xenopodis</name>
    <dbReference type="NCBI Taxonomy" id="117903"/>
    <lineage>
        <taxon>Eukaryota</taxon>
        <taxon>Metazoa</taxon>
        <taxon>Spiralia</taxon>
        <taxon>Lophotrochozoa</taxon>
        <taxon>Platyhelminthes</taxon>
        <taxon>Monogenea</taxon>
        <taxon>Polyopisthocotylea</taxon>
        <taxon>Polystomatidea</taxon>
        <taxon>Polystomatidae</taxon>
        <taxon>Protopolystoma</taxon>
    </lineage>
</organism>
<dbReference type="GO" id="GO:0005509">
    <property type="term" value="F:calcium ion binding"/>
    <property type="evidence" value="ECO:0007669"/>
    <property type="project" value="UniProtKB-UniRule"/>
</dbReference>
<feature type="region of interest" description="Disordered" evidence="2">
    <location>
        <begin position="1"/>
        <end position="24"/>
    </location>
</feature>
<sequence length="265" mass="29843">MNYRRTSSDEISEGTSGEPAPDRLEVVNLLDPPTEFVKQSSDSIEPSRTHLDKDRAREHDRNQRIRVRLSVNERPGYPILSARAEDADDSDRGLLRYAWEPAFEPRPGRGSHGAVWGQTSEHNGMLQRKTTDEADEYKRGEKRHRKKLADQGQVEEKGDQASEEEKKDDDEEMNGSEDSLQQSYFGEKLESSLEDGEAETARGQHGQLPDGTFSMEEDTGVLRLMRPLRPEEAATNYLVMLLVRDSGQPPRSAQKVSLRVVGHGG</sequence>
<feature type="region of interest" description="Disordered" evidence="2">
    <location>
        <begin position="36"/>
        <end position="65"/>
    </location>
</feature>
<gene>
    <name evidence="4" type="ORF">PXEA_LOCUS7182</name>
</gene>
<feature type="domain" description="Cadherin" evidence="3">
    <location>
        <begin position="168"/>
        <end position="253"/>
    </location>
</feature>
<feature type="compositionally biased region" description="Basic and acidic residues" evidence="2">
    <location>
        <begin position="154"/>
        <end position="165"/>
    </location>
</feature>
<dbReference type="GO" id="GO:0007156">
    <property type="term" value="P:homophilic cell adhesion via plasma membrane adhesion molecules"/>
    <property type="evidence" value="ECO:0007669"/>
    <property type="project" value="InterPro"/>
</dbReference>
<dbReference type="InterPro" id="IPR015919">
    <property type="entry name" value="Cadherin-like_sf"/>
</dbReference>
<dbReference type="Gene3D" id="2.60.40.60">
    <property type="entry name" value="Cadherins"/>
    <property type="match status" value="1"/>
</dbReference>
<dbReference type="PROSITE" id="PS50268">
    <property type="entry name" value="CADHERIN_2"/>
    <property type="match status" value="1"/>
</dbReference>
<name>A0A3S5A352_9PLAT</name>
<protein>
    <recommendedName>
        <fullName evidence="3">Cadherin domain-containing protein</fullName>
    </recommendedName>
</protein>
<dbReference type="InterPro" id="IPR002126">
    <property type="entry name" value="Cadherin-like_dom"/>
</dbReference>
<evidence type="ECO:0000256" key="2">
    <source>
        <dbReference type="SAM" id="MobiDB-lite"/>
    </source>
</evidence>
<dbReference type="GO" id="GO:0016020">
    <property type="term" value="C:membrane"/>
    <property type="evidence" value="ECO:0007669"/>
    <property type="project" value="InterPro"/>
</dbReference>
<evidence type="ECO:0000256" key="1">
    <source>
        <dbReference type="PROSITE-ProRule" id="PRU00043"/>
    </source>
</evidence>
<dbReference type="Proteomes" id="UP000784294">
    <property type="component" value="Unassembled WGS sequence"/>
</dbReference>
<feature type="region of interest" description="Disordered" evidence="2">
    <location>
        <begin position="101"/>
        <end position="214"/>
    </location>
</feature>
<keyword evidence="5" id="KW-1185">Reference proteome</keyword>
<feature type="compositionally biased region" description="Basic and acidic residues" evidence="2">
    <location>
        <begin position="129"/>
        <end position="139"/>
    </location>
</feature>
<evidence type="ECO:0000259" key="3">
    <source>
        <dbReference type="PROSITE" id="PS50268"/>
    </source>
</evidence>